<keyword evidence="1" id="KW-1133">Transmembrane helix</keyword>
<name>A0A0A8YHH7_ARUDO</name>
<sequence>MLRSTSSTSTGTSCMTRGRVIASMMSSLSITFCVILPAVVLNQGK</sequence>
<evidence type="ECO:0000313" key="2">
    <source>
        <dbReference type="EMBL" id="JAD25954.1"/>
    </source>
</evidence>
<keyword evidence="1" id="KW-0812">Transmembrane</keyword>
<feature type="transmembrane region" description="Helical" evidence="1">
    <location>
        <begin position="20"/>
        <end position="41"/>
    </location>
</feature>
<protein>
    <submittedName>
        <fullName evidence="2">Uncharacterized protein</fullName>
    </submittedName>
</protein>
<proteinExistence type="predicted"/>
<dbReference type="AlphaFoldDB" id="A0A0A8YHH7"/>
<reference evidence="2" key="2">
    <citation type="journal article" date="2015" name="Data Brief">
        <title>Shoot transcriptome of the giant reed, Arundo donax.</title>
        <authorList>
            <person name="Barrero R.A."/>
            <person name="Guerrero F.D."/>
            <person name="Moolhuijzen P."/>
            <person name="Goolsby J.A."/>
            <person name="Tidwell J."/>
            <person name="Bellgard S.E."/>
            <person name="Bellgard M.I."/>
        </authorList>
    </citation>
    <scope>NUCLEOTIDE SEQUENCE</scope>
    <source>
        <tissue evidence="2">Shoot tissue taken approximately 20 cm above the soil surface</tissue>
    </source>
</reference>
<dbReference type="EMBL" id="GBRH01271941">
    <property type="protein sequence ID" value="JAD25954.1"/>
    <property type="molecule type" value="Transcribed_RNA"/>
</dbReference>
<evidence type="ECO:0000256" key="1">
    <source>
        <dbReference type="SAM" id="Phobius"/>
    </source>
</evidence>
<accession>A0A0A8YHH7</accession>
<organism evidence="2">
    <name type="scientific">Arundo donax</name>
    <name type="common">Giant reed</name>
    <name type="synonym">Donax arundinaceus</name>
    <dbReference type="NCBI Taxonomy" id="35708"/>
    <lineage>
        <taxon>Eukaryota</taxon>
        <taxon>Viridiplantae</taxon>
        <taxon>Streptophyta</taxon>
        <taxon>Embryophyta</taxon>
        <taxon>Tracheophyta</taxon>
        <taxon>Spermatophyta</taxon>
        <taxon>Magnoliopsida</taxon>
        <taxon>Liliopsida</taxon>
        <taxon>Poales</taxon>
        <taxon>Poaceae</taxon>
        <taxon>PACMAD clade</taxon>
        <taxon>Arundinoideae</taxon>
        <taxon>Arundineae</taxon>
        <taxon>Arundo</taxon>
    </lineage>
</organism>
<keyword evidence="1" id="KW-0472">Membrane</keyword>
<reference evidence="2" key="1">
    <citation type="submission" date="2014-09" db="EMBL/GenBank/DDBJ databases">
        <authorList>
            <person name="Magalhaes I.L.F."/>
            <person name="Oliveira U."/>
            <person name="Santos F.R."/>
            <person name="Vidigal T.H.D.A."/>
            <person name="Brescovit A.D."/>
            <person name="Santos A.J."/>
        </authorList>
    </citation>
    <scope>NUCLEOTIDE SEQUENCE</scope>
    <source>
        <tissue evidence="2">Shoot tissue taken approximately 20 cm above the soil surface</tissue>
    </source>
</reference>